<dbReference type="EMBL" id="QFPO01000003">
    <property type="protein sequence ID" value="PZQ18457.1"/>
    <property type="molecule type" value="Genomic_DNA"/>
</dbReference>
<reference evidence="2 3" key="1">
    <citation type="submission" date="2017-08" db="EMBL/GenBank/DDBJ databases">
        <title>Infants hospitalized years apart are colonized by the same room-sourced microbial strains.</title>
        <authorList>
            <person name="Brooks B."/>
            <person name="Olm M.R."/>
            <person name="Firek B.A."/>
            <person name="Baker R."/>
            <person name="Thomas B.C."/>
            <person name="Morowitz M.J."/>
            <person name="Banfield J.F."/>
        </authorList>
    </citation>
    <scope>NUCLEOTIDE SEQUENCE [LARGE SCALE GENOMIC DNA]</scope>
    <source>
        <strain evidence="2">S2_005_003_R2_42</strain>
    </source>
</reference>
<proteinExistence type="predicted"/>
<feature type="signal peptide" evidence="1">
    <location>
        <begin position="1"/>
        <end position="17"/>
    </location>
</feature>
<evidence type="ECO:0000256" key="1">
    <source>
        <dbReference type="SAM" id="SignalP"/>
    </source>
</evidence>
<organism evidence="2 3">
    <name type="scientific">Rhodanobacter denitrificans</name>
    <dbReference type="NCBI Taxonomy" id="666685"/>
    <lineage>
        <taxon>Bacteria</taxon>
        <taxon>Pseudomonadati</taxon>
        <taxon>Pseudomonadota</taxon>
        <taxon>Gammaproteobacteria</taxon>
        <taxon>Lysobacterales</taxon>
        <taxon>Rhodanobacteraceae</taxon>
        <taxon>Rhodanobacter</taxon>
    </lineage>
</organism>
<feature type="chain" id="PRO_5015937329" description="Lipoprotein" evidence="1">
    <location>
        <begin position="18"/>
        <end position="130"/>
    </location>
</feature>
<sequence length="130" mass="13924">MKTMMLMLVLAVSLAGGCGGGGDSAEGVFADMTANLREMSEILTSVTDEASAKSAVPRIEAVRAKMRDCARRARAVRRPDAATEKRLDEAMLAVQREVMPAIADARQRLMAQPPLMAILAPALQGMEHDL</sequence>
<name>A0A2W5MEW2_9GAMM</name>
<evidence type="ECO:0000313" key="3">
    <source>
        <dbReference type="Proteomes" id="UP000249046"/>
    </source>
</evidence>
<evidence type="ECO:0000313" key="2">
    <source>
        <dbReference type="EMBL" id="PZQ18457.1"/>
    </source>
</evidence>
<protein>
    <recommendedName>
        <fullName evidence="4">Lipoprotein</fullName>
    </recommendedName>
</protein>
<comment type="caution">
    <text evidence="2">The sequence shown here is derived from an EMBL/GenBank/DDBJ whole genome shotgun (WGS) entry which is preliminary data.</text>
</comment>
<evidence type="ECO:0008006" key="4">
    <source>
        <dbReference type="Google" id="ProtNLM"/>
    </source>
</evidence>
<dbReference type="PROSITE" id="PS51257">
    <property type="entry name" value="PROKAR_LIPOPROTEIN"/>
    <property type="match status" value="1"/>
</dbReference>
<dbReference type="Proteomes" id="UP000249046">
    <property type="component" value="Unassembled WGS sequence"/>
</dbReference>
<gene>
    <name evidence="2" type="ORF">DI564_03905</name>
</gene>
<dbReference type="AlphaFoldDB" id="A0A2W5MEW2"/>
<accession>A0A2W5MEW2</accession>
<keyword evidence="1" id="KW-0732">Signal</keyword>